<evidence type="ECO:0000256" key="1">
    <source>
        <dbReference type="SAM" id="MobiDB-lite"/>
    </source>
</evidence>
<proteinExistence type="predicted"/>
<protein>
    <submittedName>
        <fullName evidence="2">Uncharacterized protein</fullName>
    </submittedName>
</protein>
<evidence type="ECO:0000313" key="2">
    <source>
        <dbReference type="EMBL" id="KAF1960487.1"/>
    </source>
</evidence>
<dbReference type="OrthoDB" id="3754181at2759"/>
<dbReference type="EMBL" id="ML976982">
    <property type="protein sequence ID" value="KAF1960487.1"/>
    <property type="molecule type" value="Genomic_DNA"/>
</dbReference>
<feature type="region of interest" description="Disordered" evidence="1">
    <location>
        <begin position="119"/>
        <end position="138"/>
    </location>
</feature>
<sequence>MSQSTQSTLLSLEPSPQWNPAEILNLNPKRNGLFNCSGVKKGSETPCRWELDEETASTIGNLLDNMSKLPPQDAIQSLNSLAAITLCQHHELQQRVKVAEWTRAIRHILFTQAESNILELDGSSPPQRPATTPQSISSLPPYSNISFGPVCSDVRFQGSKESISAVQSSYVPSQKQICDLQEEVKLQTARILILEATCKEFTNATTSPKRFGWSWARLKARFRAFLKKDD</sequence>
<organism evidence="2 3">
    <name type="scientific">Byssothecium circinans</name>
    <dbReference type="NCBI Taxonomy" id="147558"/>
    <lineage>
        <taxon>Eukaryota</taxon>
        <taxon>Fungi</taxon>
        <taxon>Dikarya</taxon>
        <taxon>Ascomycota</taxon>
        <taxon>Pezizomycotina</taxon>
        <taxon>Dothideomycetes</taxon>
        <taxon>Pleosporomycetidae</taxon>
        <taxon>Pleosporales</taxon>
        <taxon>Massarineae</taxon>
        <taxon>Massarinaceae</taxon>
        <taxon>Byssothecium</taxon>
    </lineage>
</organism>
<keyword evidence="3" id="KW-1185">Reference proteome</keyword>
<name>A0A6A5UHB2_9PLEO</name>
<dbReference type="AlphaFoldDB" id="A0A6A5UHB2"/>
<feature type="compositionally biased region" description="Polar residues" evidence="1">
    <location>
        <begin position="129"/>
        <end position="138"/>
    </location>
</feature>
<dbReference type="Proteomes" id="UP000800035">
    <property type="component" value="Unassembled WGS sequence"/>
</dbReference>
<gene>
    <name evidence="2" type="ORF">CC80DRAFT_257712</name>
</gene>
<reference evidence="2" key="1">
    <citation type="journal article" date="2020" name="Stud. Mycol.">
        <title>101 Dothideomycetes genomes: a test case for predicting lifestyles and emergence of pathogens.</title>
        <authorList>
            <person name="Haridas S."/>
            <person name="Albert R."/>
            <person name="Binder M."/>
            <person name="Bloem J."/>
            <person name="Labutti K."/>
            <person name="Salamov A."/>
            <person name="Andreopoulos B."/>
            <person name="Baker S."/>
            <person name="Barry K."/>
            <person name="Bills G."/>
            <person name="Bluhm B."/>
            <person name="Cannon C."/>
            <person name="Castanera R."/>
            <person name="Culley D."/>
            <person name="Daum C."/>
            <person name="Ezra D."/>
            <person name="Gonzalez J."/>
            <person name="Henrissat B."/>
            <person name="Kuo A."/>
            <person name="Liang C."/>
            <person name="Lipzen A."/>
            <person name="Lutzoni F."/>
            <person name="Magnuson J."/>
            <person name="Mondo S."/>
            <person name="Nolan M."/>
            <person name="Ohm R."/>
            <person name="Pangilinan J."/>
            <person name="Park H.-J."/>
            <person name="Ramirez L."/>
            <person name="Alfaro M."/>
            <person name="Sun H."/>
            <person name="Tritt A."/>
            <person name="Yoshinaga Y."/>
            <person name="Zwiers L.-H."/>
            <person name="Turgeon B."/>
            <person name="Goodwin S."/>
            <person name="Spatafora J."/>
            <person name="Crous P."/>
            <person name="Grigoriev I."/>
        </authorList>
    </citation>
    <scope>NUCLEOTIDE SEQUENCE</scope>
    <source>
        <strain evidence="2">CBS 675.92</strain>
    </source>
</reference>
<evidence type="ECO:0000313" key="3">
    <source>
        <dbReference type="Proteomes" id="UP000800035"/>
    </source>
</evidence>
<accession>A0A6A5UHB2</accession>